<dbReference type="KEGG" id="mech:Q9L42_000315"/>
<dbReference type="PANTHER" id="PTHR13504">
    <property type="entry name" value="FIDO DOMAIN-CONTAINING PROTEIN DDB_G0283145"/>
    <property type="match status" value="1"/>
</dbReference>
<dbReference type="Proteomes" id="UP001225378">
    <property type="component" value="Plasmid unnamed1"/>
</dbReference>
<dbReference type="InterPro" id="IPR036597">
    <property type="entry name" value="Fido-like_dom_sf"/>
</dbReference>
<feature type="active site" evidence="1">
    <location>
        <position position="316"/>
    </location>
</feature>
<proteinExistence type="predicted"/>
<dbReference type="Gene3D" id="1.10.3290.10">
    <property type="entry name" value="Fido-like domain"/>
    <property type="match status" value="1"/>
</dbReference>
<dbReference type="SUPFAM" id="SSF140931">
    <property type="entry name" value="Fic-like"/>
    <property type="match status" value="1"/>
</dbReference>
<dbReference type="InterPro" id="IPR040198">
    <property type="entry name" value="Fido_containing"/>
</dbReference>
<evidence type="ECO:0000256" key="2">
    <source>
        <dbReference type="PIRSR" id="PIRSR640198-2"/>
    </source>
</evidence>
<dbReference type="Pfam" id="PF02661">
    <property type="entry name" value="Fic"/>
    <property type="match status" value="1"/>
</dbReference>
<accession>A0AAU7NP88</accession>
<dbReference type="InterPro" id="IPR003812">
    <property type="entry name" value="Fido"/>
</dbReference>
<dbReference type="RefSeq" id="WP_305910337.1">
    <property type="nucleotide sequence ID" value="NZ_CP157742.1"/>
</dbReference>
<feature type="domain" description="Fido" evidence="3">
    <location>
        <begin position="230"/>
        <end position="379"/>
    </location>
</feature>
<evidence type="ECO:0000313" key="4">
    <source>
        <dbReference type="EMBL" id="XBS18773.1"/>
    </source>
</evidence>
<sequence>MGENKLGYSWLKEHFNLEFIQVEPECYSEKISSIKQENTQSRLYPESYRSKDTTVDHFTFAMKYEALNLQCLAAVFQQSGVDEEIECALALNPGGKYTRLMGFYYELLTGKSLSVKKLNTGNYVDAVDQEHYYVSPSIKDRRFRINNNLTGTGKLSMLIRRNNNILSDGELKQLLIASVAEYPVEFLYRATRYLISKETKSSNEIESENISPNKMIRFVSALETINNESLTKEKLIKTLNIIKDKHYREFDYRYEQNYLSDASFNYTSVIDYVTPKPADAHELMDEWFVARDRVMQSDMPSIAKAAALSSCFVFIHPFMDGNGRMSRYIMQDTLYRTGVIDKQYSLPLSSGILLELKKYYDVLNEKSKNIMKHVDFHLDHHGRLTVEGDTSDLYRHLCFDSDAFFLSEIAKKVTQELIPEELEKLKLFDTICQDLKENIDLPNKDIGLIATLLINNQGRISIKKRKGVLMHVATESLNYAEKVFKDCIDDSDDGRLS</sequence>
<keyword evidence="2" id="KW-0067">ATP-binding</keyword>
<protein>
    <submittedName>
        <fullName evidence="4">Fic family protein</fullName>
    </submittedName>
</protein>
<keyword evidence="2" id="KW-0547">Nucleotide-binding</keyword>
<dbReference type="PROSITE" id="PS51459">
    <property type="entry name" value="FIDO"/>
    <property type="match status" value="1"/>
</dbReference>
<gene>
    <name evidence="4" type="ORF">Q9L42_000315</name>
</gene>
<organism evidence="4 5">
    <name type="scientific">Methylomarinum roseum</name>
    <dbReference type="NCBI Taxonomy" id="3067653"/>
    <lineage>
        <taxon>Bacteria</taxon>
        <taxon>Pseudomonadati</taxon>
        <taxon>Pseudomonadota</taxon>
        <taxon>Gammaproteobacteria</taxon>
        <taxon>Methylococcales</taxon>
        <taxon>Methylococcaceae</taxon>
        <taxon>Methylomarinum</taxon>
    </lineage>
</organism>
<evidence type="ECO:0000259" key="3">
    <source>
        <dbReference type="PROSITE" id="PS51459"/>
    </source>
</evidence>
<reference evidence="4 5" key="1">
    <citation type="journal article" date="2024" name="Microbiology">
        <title>Methylomarinum rosea sp. nov., a novel halophilic methanotrophic bacterium from the hypersaline Lake Elton.</title>
        <authorList>
            <person name="Suleimanov R.Z."/>
            <person name="Oshkin I.Y."/>
            <person name="Danilova O.V."/>
            <person name="Suzina N.E."/>
            <person name="Dedysh S.N."/>
        </authorList>
    </citation>
    <scope>NUCLEOTIDE SEQUENCE [LARGE SCALE GENOMIC DNA]</scope>
    <source>
        <strain evidence="4 5">Ch1-1</strain>
        <plasmid evidence="5">unnamed1</plasmid>
    </source>
</reference>
<keyword evidence="5" id="KW-1185">Reference proteome</keyword>
<geneLocation type="plasmid" evidence="4 5">
    <name>unnamed1</name>
</geneLocation>
<feature type="binding site" evidence="2">
    <location>
        <begin position="320"/>
        <end position="327"/>
    </location>
    <ligand>
        <name>ATP</name>
        <dbReference type="ChEBI" id="CHEBI:30616"/>
    </ligand>
</feature>
<dbReference type="PANTHER" id="PTHR13504:SF38">
    <property type="entry name" value="FIDO DOMAIN-CONTAINING PROTEIN"/>
    <property type="match status" value="1"/>
</dbReference>
<name>A0AAU7NP88_9GAMM</name>
<dbReference type="AlphaFoldDB" id="A0AAU7NP88"/>
<dbReference type="EMBL" id="CP157742">
    <property type="protein sequence ID" value="XBS18773.1"/>
    <property type="molecule type" value="Genomic_DNA"/>
</dbReference>
<keyword evidence="4" id="KW-0614">Plasmid</keyword>
<evidence type="ECO:0000313" key="5">
    <source>
        <dbReference type="Proteomes" id="UP001225378"/>
    </source>
</evidence>
<evidence type="ECO:0000256" key="1">
    <source>
        <dbReference type="PIRSR" id="PIRSR640198-1"/>
    </source>
</evidence>
<dbReference type="GO" id="GO:0005524">
    <property type="term" value="F:ATP binding"/>
    <property type="evidence" value="ECO:0007669"/>
    <property type="project" value="UniProtKB-KW"/>
</dbReference>